<evidence type="ECO:0000256" key="2">
    <source>
        <dbReference type="ARBA" id="ARBA00022723"/>
    </source>
</evidence>
<comment type="subcellular location">
    <subcellularLocation>
        <location evidence="1">Nucleus</location>
    </subcellularLocation>
</comment>
<dbReference type="EMBL" id="JXTC01000020">
    <property type="protein sequence ID" value="PON99201.1"/>
    <property type="molecule type" value="Genomic_DNA"/>
</dbReference>
<evidence type="ECO:0000256" key="6">
    <source>
        <dbReference type="PROSITE-ProRule" id="PRU00042"/>
    </source>
</evidence>
<protein>
    <submittedName>
        <fullName evidence="9">Zinc finger, C2H</fullName>
    </submittedName>
</protein>
<accession>A0A2P5FN19</accession>
<feature type="domain" description="C2H2-type" evidence="8">
    <location>
        <begin position="116"/>
        <end position="143"/>
    </location>
</feature>
<keyword evidence="2" id="KW-0479">Metal-binding</keyword>
<dbReference type="InParanoid" id="A0A2P5FN19"/>
<keyword evidence="10" id="KW-1185">Reference proteome</keyword>
<dbReference type="Gene3D" id="3.30.160.60">
    <property type="entry name" value="Classic Zinc Finger"/>
    <property type="match status" value="1"/>
</dbReference>
<evidence type="ECO:0000313" key="10">
    <source>
        <dbReference type="Proteomes" id="UP000237000"/>
    </source>
</evidence>
<dbReference type="Proteomes" id="UP000237000">
    <property type="component" value="Unassembled WGS sequence"/>
</dbReference>
<evidence type="ECO:0000256" key="3">
    <source>
        <dbReference type="ARBA" id="ARBA00022771"/>
    </source>
</evidence>
<dbReference type="GO" id="GO:0009788">
    <property type="term" value="P:negative regulation of abscisic acid-activated signaling pathway"/>
    <property type="evidence" value="ECO:0007669"/>
    <property type="project" value="InterPro"/>
</dbReference>
<feature type="region of interest" description="Disordered" evidence="7">
    <location>
        <begin position="1"/>
        <end position="46"/>
    </location>
</feature>
<evidence type="ECO:0000256" key="4">
    <source>
        <dbReference type="ARBA" id="ARBA00022833"/>
    </source>
</evidence>
<keyword evidence="3 6" id="KW-0863">Zinc-finger</keyword>
<evidence type="ECO:0000259" key="8">
    <source>
        <dbReference type="PROSITE" id="PS50157"/>
    </source>
</evidence>
<feature type="compositionally biased region" description="Polar residues" evidence="7">
    <location>
        <begin position="1"/>
        <end position="17"/>
    </location>
</feature>
<dbReference type="InterPro" id="IPR044246">
    <property type="entry name" value="ZFP3-like"/>
</dbReference>
<dbReference type="PROSITE" id="PS50157">
    <property type="entry name" value="ZINC_FINGER_C2H2_2"/>
    <property type="match status" value="1"/>
</dbReference>
<feature type="compositionally biased region" description="Basic and acidic residues" evidence="7">
    <location>
        <begin position="19"/>
        <end position="35"/>
    </location>
</feature>
<sequence length="308" mass="33868">MDQLPSTRTNEPSSCPNTEFDHGHDRDPDHDYDHQDQEDDDHQEKERMITANESGKFSLDLNLTGTTTESSNIIDDGLTDNQELNLIDSLAAAAAVAAVASSPSSEHAAAEPGRVFSCNYCQRKFYSSQALGGHQNAHKRERTLAKRSGQRLLGNDHVMAAAAAFGGHHHHPFFSRRHWSSMASLPLHGANVYNNRSLGIQVHSMIHKPNSQYHNSCSTMLHGNFGSWPKLPPNSFDQQPAIGKHTTTNGLSSKVSAGRFDVPKTTMIGASQSGHERINGARYNWCASGATHDHRNDETKKLDLSLKL</sequence>
<reference evidence="10" key="1">
    <citation type="submission" date="2016-06" db="EMBL/GenBank/DDBJ databases">
        <title>Parallel loss of symbiosis genes in relatives of nitrogen-fixing non-legume Parasponia.</title>
        <authorList>
            <person name="Van Velzen R."/>
            <person name="Holmer R."/>
            <person name="Bu F."/>
            <person name="Rutten L."/>
            <person name="Van Zeijl A."/>
            <person name="Liu W."/>
            <person name="Santuari L."/>
            <person name="Cao Q."/>
            <person name="Sharma T."/>
            <person name="Shen D."/>
            <person name="Roswanjaya Y."/>
            <person name="Wardhani T."/>
            <person name="Kalhor M.S."/>
            <person name="Jansen J."/>
            <person name="Van den Hoogen J."/>
            <person name="Gungor B."/>
            <person name="Hartog M."/>
            <person name="Hontelez J."/>
            <person name="Verver J."/>
            <person name="Yang W.-C."/>
            <person name="Schijlen E."/>
            <person name="Repin R."/>
            <person name="Schilthuizen M."/>
            <person name="Schranz E."/>
            <person name="Heidstra R."/>
            <person name="Miyata K."/>
            <person name="Fedorova E."/>
            <person name="Kohlen W."/>
            <person name="Bisseling T."/>
            <person name="Smit S."/>
            <person name="Geurts R."/>
        </authorList>
    </citation>
    <scope>NUCLEOTIDE SEQUENCE [LARGE SCALE GENOMIC DNA]</scope>
    <source>
        <strain evidence="10">cv. RG33-2</strain>
    </source>
</reference>
<keyword evidence="4" id="KW-0862">Zinc</keyword>
<keyword evidence="5" id="KW-0539">Nucleus</keyword>
<evidence type="ECO:0000256" key="1">
    <source>
        <dbReference type="ARBA" id="ARBA00004123"/>
    </source>
</evidence>
<gene>
    <name evidence="9" type="ORF">TorRG33x02_050610</name>
</gene>
<evidence type="ECO:0000256" key="5">
    <source>
        <dbReference type="ARBA" id="ARBA00023242"/>
    </source>
</evidence>
<evidence type="ECO:0000256" key="7">
    <source>
        <dbReference type="SAM" id="MobiDB-lite"/>
    </source>
</evidence>
<organism evidence="9 10">
    <name type="scientific">Trema orientale</name>
    <name type="common">Charcoal tree</name>
    <name type="synonym">Celtis orientalis</name>
    <dbReference type="NCBI Taxonomy" id="63057"/>
    <lineage>
        <taxon>Eukaryota</taxon>
        <taxon>Viridiplantae</taxon>
        <taxon>Streptophyta</taxon>
        <taxon>Embryophyta</taxon>
        <taxon>Tracheophyta</taxon>
        <taxon>Spermatophyta</taxon>
        <taxon>Magnoliopsida</taxon>
        <taxon>eudicotyledons</taxon>
        <taxon>Gunneridae</taxon>
        <taxon>Pentapetalae</taxon>
        <taxon>rosids</taxon>
        <taxon>fabids</taxon>
        <taxon>Rosales</taxon>
        <taxon>Cannabaceae</taxon>
        <taxon>Trema</taxon>
    </lineage>
</organism>
<name>A0A2P5FN19_TREOI</name>
<comment type="caution">
    <text evidence="9">The sequence shown here is derived from an EMBL/GenBank/DDBJ whole genome shotgun (WGS) entry which is preliminary data.</text>
</comment>
<proteinExistence type="predicted"/>
<dbReference type="InterPro" id="IPR036236">
    <property type="entry name" value="Znf_C2H2_sf"/>
</dbReference>
<dbReference type="GO" id="GO:0008270">
    <property type="term" value="F:zinc ion binding"/>
    <property type="evidence" value="ECO:0007669"/>
    <property type="project" value="UniProtKB-KW"/>
</dbReference>
<evidence type="ECO:0000313" key="9">
    <source>
        <dbReference type="EMBL" id="PON99201.1"/>
    </source>
</evidence>
<dbReference type="SUPFAM" id="SSF57667">
    <property type="entry name" value="beta-beta-alpha zinc fingers"/>
    <property type="match status" value="1"/>
</dbReference>
<dbReference type="GO" id="GO:0005634">
    <property type="term" value="C:nucleus"/>
    <property type="evidence" value="ECO:0007669"/>
    <property type="project" value="UniProtKB-SubCell"/>
</dbReference>
<dbReference type="PROSITE" id="PS00028">
    <property type="entry name" value="ZINC_FINGER_C2H2_1"/>
    <property type="match status" value="1"/>
</dbReference>
<dbReference type="PANTHER" id="PTHR47287">
    <property type="entry name" value="C2H2 AND C2HC ZINC FINGERS SUPERFAMILY PROTEIN"/>
    <property type="match status" value="1"/>
</dbReference>
<dbReference type="PANTHER" id="PTHR47287:SF17">
    <property type="entry name" value="C2H2 AND C2HC ZINC FINGERS SUPERFAMILY PROTEIN"/>
    <property type="match status" value="1"/>
</dbReference>
<dbReference type="OrthoDB" id="1191207at2759"/>
<dbReference type="AlphaFoldDB" id="A0A2P5FN19"/>
<dbReference type="STRING" id="63057.A0A2P5FN19"/>
<dbReference type="InterPro" id="IPR013087">
    <property type="entry name" value="Znf_C2H2_type"/>
</dbReference>